<keyword evidence="1" id="KW-1133">Transmembrane helix</keyword>
<evidence type="ECO:0000256" key="1">
    <source>
        <dbReference type="SAM" id="Phobius"/>
    </source>
</evidence>
<gene>
    <name evidence="2" type="ORF">T4E_6433</name>
</gene>
<protein>
    <submittedName>
        <fullName evidence="2">Uncharacterized protein</fullName>
    </submittedName>
</protein>
<dbReference type="AlphaFoldDB" id="A0A0V0YHG8"/>
<feature type="transmembrane region" description="Helical" evidence="1">
    <location>
        <begin position="40"/>
        <end position="65"/>
    </location>
</feature>
<proteinExistence type="predicted"/>
<dbReference type="Proteomes" id="UP000054815">
    <property type="component" value="Unassembled WGS sequence"/>
</dbReference>
<reference evidence="2 3" key="1">
    <citation type="submission" date="2015-01" db="EMBL/GenBank/DDBJ databases">
        <title>Evolution of Trichinella species and genotypes.</title>
        <authorList>
            <person name="Korhonen P.K."/>
            <person name="Edoardo P."/>
            <person name="Giuseppe L.R."/>
            <person name="Gasser R.B."/>
        </authorList>
    </citation>
    <scope>NUCLEOTIDE SEQUENCE [LARGE SCALE GENOMIC DNA]</scope>
    <source>
        <strain evidence="2">ISS141</strain>
    </source>
</reference>
<dbReference type="EMBL" id="JYDU01000012">
    <property type="protein sequence ID" value="KRX99780.1"/>
    <property type="molecule type" value="Genomic_DNA"/>
</dbReference>
<comment type="caution">
    <text evidence="2">The sequence shown here is derived from an EMBL/GenBank/DDBJ whole genome shotgun (WGS) entry which is preliminary data.</text>
</comment>
<evidence type="ECO:0000313" key="2">
    <source>
        <dbReference type="EMBL" id="KRX99780.1"/>
    </source>
</evidence>
<sequence length="151" mass="17296">MVKNLKHPDIAEGALPVNRSTEFVQHLIVRMITVTVGIEVALLVSVVLLFVRLFLLVWLITVIVMTDVKQIRTSQYLLKACYNGGLYGKLCHCDMRVPDGRYPLSNAARRELYLVNYATRQLIGRTEEEHCEETWRRIDAEQHEGTQTARG</sequence>
<evidence type="ECO:0000313" key="3">
    <source>
        <dbReference type="Proteomes" id="UP000054815"/>
    </source>
</evidence>
<keyword evidence="1" id="KW-0472">Membrane</keyword>
<keyword evidence="1" id="KW-0812">Transmembrane</keyword>
<name>A0A0V0YHG8_TRIPS</name>
<organism evidence="2 3">
    <name type="scientific">Trichinella pseudospiralis</name>
    <name type="common">Parasitic roundworm</name>
    <dbReference type="NCBI Taxonomy" id="6337"/>
    <lineage>
        <taxon>Eukaryota</taxon>
        <taxon>Metazoa</taxon>
        <taxon>Ecdysozoa</taxon>
        <taxon>Nematoda</taxon>
        <taxon>Enoplea</taxon>
        <taxon>Dorylaimia</taxon>
        <taxon>Trichinellida</taxon>
        <taxon>Trichinellidae</taxon>
        <taxon>Trichinella</taxon>
    </lineage>
</organism>
<accession>A0A0V0YHG8</accession>